<protein>
    <submittedName>
        <fullName evidence="1">Uncharacterized protein</fullName>
    </submittedName>
</protein>
<dbReference type="HOGENOM" id="CLU_2823561_0_0_9"/>
<dbReference type="AlphaFoldDB" id="M1N342"/>
<keyword evidence="2" id="KW-1185">Reference proteome</keyword>
<accession>M1N342</accession>
<reference evidence="1 2" key="1">
    <citation type="submission" date="2013-02" db="EMBL/GenBank/DDBJ databases">
        <title>Genome sequence of Clostridium saccharoperbutylacetonicum N1-4(HMT).</title>
        <authorList>
            <person name="Poehlein A."/>
            <person name="Daniel R."/>
        </authorList>
    </citation>
    <scope>NUCLEOTIDE SEQUENCE [LARGE SCALE GENOMIC DNA]</scope>
    <source>
        <strain evidence="2">N1-4(HMT)</strain>
    </source>
</reference>
<dbReference type="RefSeq" id="WP_015394168.1">
    <property type="nucleotide sequence ID" value="NC_020291.1"/>
</dbReference>
<name>M1N342_9CLOT</name>
<dbReference type="Proteomes" id="UP000011728">
    <property type="component" value="Chromosome"/>
</dbReference>
<dbReference type="PATRIC" id="fig|931276.5.peg.4136"/>
<evidence type="ECO:0000313" key="1">
    <source>
        <dbReference type="EMBL" id="AGF57857.1"/>
    </source>
</evidence>
<sequence>MKKSTSKLTKTKIILYIFIVITFFNPASTNFKVGENINVKYLPHSHMGISYSYINESVPFSLLPQI</sequence>
<evidence type="ECO:0000313" key="2">
    <source>
        <dbReference type="Proteomes" id="UP000011728"/>
    </source>
</evidence>
<organism evidence="1 2">
    <name type="scientific">Clostridium saccharoperbutylacetonicum N1-4(HMT)</name>
    <dbReference type="NCBI Taxonomy" id="931276"/>
    <lineage>
        <taxon>Bacteria</taxon>
        <taxon>Bacillati</taxon>
        <taxon>Bacillota</taxon>
        <taxon>Clostridia</taxon>
        <taxon>Eubacteriales</taxon>
        <taxon>Clostridiaceae</taxon>
        <taxon>Clostridium</taxon>
    </lineage>
</organism>
<proteinExistence type="predicted"/>
<gene>
    <name evidence="1" type="ORF">Cspa_c41040</name>
</gene>
<dbReference type="EMBL" id="CP004121">
    <property type="protein sequence ID" value="AGF57857.1"/>
    <property type="molecule type" value="Genomic_DNA"/>
</dbReference>
<dbReference type="KEGG" id="csr:Cspa_c41040"/>
<dbReference type="OrthoDB" id="9929716at2"/>